<proteinExistence type="inferred from homology"/>
<reference evidence="9" key="4">
    <citation type="submission" date="2020-10" db="EMBL/GenBank/DDBJ databases">
        <authorList>
            <person name="Bassil N.M."/>
            <person name="Lloyd J.R."/>
        </authorList>
    </citation>
    <scope>NUCLEOTIDE SEQUENCE</scope>
    <source>
        <strain evidence="9">NB2006</strain>
    </source>
</reference>
<dbReference type="EMBL" id="CP063356">
    <property type="protein sequence ID" value="QOY34154.1"/>
    <property type="molecule type" value="Genomic_DNA"/>
</dbReference>
<gene>
    <name evidence="9" type="ORF">AWH56_015605</name>
    <name evidence="8" type="ORF">AWH56_19065</name>
</gene>
<comment type="similarity">
    <text evidence="2">Belongs to the BMP lipoprotein family.</text>
</comment>
<keyword evidence="4" id="KW-0732">Signal</keyword>
<comment type="subcellular location">
    <subcellularLocation>
        <location evidence="1">Cell membrane</location>
        <topology evidence="1">Lipid-anchor</topology>
    </subcellularLocation>
</comment>
<protein>
    <submittedName>
        <fullName evidence="8">BMP family ABC transporter substrate-binding protein</fullName>
    </submittedName>
</protein>
<dbReference type="Proteomes" id="UP000180175">
    <property type="component" value="Chromosome"/>
</dbReference>
<name>A0A1S2L777_9BACI</name>
<evidence type="ECO:0000313" key="9">
    <source>
        <dbReference type="EMBL" id="QOY34154.1"/>
    </source>
</evidence>
<dbReference type="Gene3D" id="3.40.50.2300">
    <property type="match status" value="2"/>
</dbReference>
<accession>A0A1S2L777</accession>
<evidence type="ECO:0000256" key="2">
    <source>
        <dbReference type="ARBA" id="ARBA00008610"/>
    </source>
</evidence>
<dbReference type="GO" id="GO:0005886">
    <property type="term" value="C:plasma membrane"/>
    <property type="evidence" value="ECO:0007669"/>
    <property type="project" value="UniProtKB-SubCell"/>
</dbReference>
<keyword evidence="6" id="KW-0449">Lipoprotein</keyword>
<dbReference type="PROSITE" id="PS51257">
    <property type="entry name" value="PROKAR_LIPOPROTEIN"/>
    <property type="match status" value="1"/>
</dbReference>
<dbReference type="AlphaFoldDB" id="A0A1S2L777"/>
<evidence type="ECO:0000313" key="8">
    <source>
        <dbReference type="EMBL" id="OIJ08359.1"/>
    </source>
</evidence>
<keyword evidence="10" id="KW-1185">Reference proteome</keyword>
<dbReference type="Pfam" id="PF02608">
    <property type="entry name" value="Bmp"/>
    <property type="match status" value="1"/>
</dbReference>
<reference evidence="9 10" key="2">
    <citation type="journal article" date="2017" name="Genome Announc.">
        <title>Draft Genome Sequences of Four Alkaliphilic Bacteria Belonging to the Anaerobacillus Genus.</title>
        <authorList>
            <person name="Bassil N.M."/>
            <person name="Lloyd J.R."/>
        </authorList>
    </citation>
    <scope>NUCLEOTIDE SEQUENCE [LARGE SCALE GENOMIC DNA]</scope>
    <source>
        <strain evidence="9 10">NB2006</strain>
    </source>
</reference>
<reference evidence="9 10" key="3">
    <citation type="journal article" date="2019" name="Int. J. Syst. Evol. Microbiol.">
        <title>Anaerobacillus isosaccharinicus sp. nov., an alkaliphilic bacterium which degrades isosaccharinic acid.</title>
        <authorList>
            <person name="Bassil N.M."/>
            <person name="Lloyd J.R."/>
        </authorList>
    </citation>
    <scope>NUCLEOTIDE SEQUENCE [LARGE SCALE GENOMIC DNA]</scope>
    <source>
        <strain evidence="9 10">NB2006</strain>
    </source>
</reference>
<feature type="domain" description="ABC transporter substrate-binding protein PnrA-like" evidence="7">
    <location>
        <begin position="29"/>
        <end position="316"/>
    </location>
</feature>
<organism evidence="8 10">
    <name type="scientific">Anaerobacillus isosaccharinicus</name>
    <dbReference type="NCBI Taxonomy" id="1532552"/>
    <lineage>
        <taxon>Bacteria</taxon>
        <taxon>Bacillati</taxon>
        <taxon>Bacillota</taxon>
        <taxon>Bacilli</taxon>
        <taxon>Bacillales</taxon>
        <taxon>Bacillaceae</taxon>
        <taxon>Anaerobacillus</taxon>
    </lineage>
</organism>
<evidence type="ECO:0000256" key="5">
    <source>
        <dbReference type="ARBA" id="ARBA00023136"/>
    </source>
</evidence>
<dbReference type="InterPro" id="IPR050957">
    <property type="entry name" value="BMP_lipoprotein"/>
</dbReference>
<dbReference type="PANTHER" id="PTHR34296:SF2">
    <property type="entry name" value="ABC TRANSPORTER GUANOSINE-BINDING PROTEIN NUPN"/>
    <property type="match status" value="1"/>
</dbReference>
<sequence>MNVIRISFSVFLFVFMVGCSTVTETGNLTKVGLLLPHNIDDQGWNSKGYEGLLKIHSSLNVDVFYKEEINSREKAELAIAEFVDSGVNLIFGHSQIFATYFMELKDEYPNIHFITFNADVDGDNITSLHFEGYSMGFFAGMLASEMSETNTVGVLAAFPWQPEVEGFIEGVLFQNSNVDVKVEFVSSWVDIEKALDLYKQMVGEGVDVFYPAGDGYHVAIIEEVKKHGLYVIGFVGDHSDLGQSTVLTSTIQHVDFLYELVVDKFIKGELDSGNKYYDFAEGVITLGNYSPEVPEEIQEKINNAINTYIETGKLPNQF</sequence>
<dbReference type="PANTHER" id="PTHR34296">
    <property type="entry name" value="TRANSCRIPTIONAL ACTIVATOR PROTEIN MED"/>
    <property type="match status" value="1"/>
</dbReference>
<evidence type="ECO:0000256" key="3">
    <source>
        <dbReference type="ARBA" id="ARBA00022475"/>
    </source>
</evidence>
<evidence type="ECO:0000313" key="10">
    <source>
        <dbReference type="Proteomes" id="UP000180175"/>
    </source>
</evidence>
<dbReference type="SUPFAM" id="SSF53822">
    <property type="entry name" value="Periplasmic binding protein-like I"/>
    <property type="match status" value="1"/>
</dbReference>
<dbReference type="RefSeq" id="WP_071318546.1">
    <property type="nucleotide sequence ID" value="NZ_CP063356.2"/>
</dbReference>
<reference evidence="8 10" key="1">
    <citation type="submission" date="2016-10" db="EMBL/GenBank/DDBJ databases">
        <title>Draft genome sequences of four alkaliphilic bacteria belonging to the Anaerobacillus genus.</title>
        <authorList>
            <person name="Bassil N.M."/>
            <person name="Lloyd J.R."/>
        </authorList>
    </citation>
    <scope>NUCLEOTIDE SEQUENCE [LARGE SCALE GENOMIC DNA]</scope>
    <source>
        <strain evidence="8 10">NB2006</strain>
    </source>
</reference>
<evidence type="ECO:0000256" key="6">
    <source>
        <dbReference type="ARBA" id="ARBA00023288"/>
    </source>
</evidence>
<dbReference type="EMBL" id="LQXD01000162">
    <property type="protein sequence ID" value="OIJ08359.1"/>
    <property type="molecule type" value="Genomic_DNA"/>
</dbReference>
<keyword evidence="5" id="KW-0472">Membrane</keyword>
<dbReference type="InterPro" id="IPR028082">
    <property type="entry name" value="Peripla_BP_I"/>
</dbReference>
<dbReference type="OrthoDB" id="2556857at2"/>
<evidence type="ECO:0000256" key="4">
    <source>
        <dbReference type="ARBA" id="ARBA00022729"/>
    </source>
</evidence>
<dbReference type="InterPro" id="IPR003760">
    <property type="entry name" value="PnrA-like"/>
</dbReference>
<evidence type="ECO:0000256" key="1">
    <source>
        <dbReference type="ARBA" id="ARBA00004193"/>
    </source>
</evidence>
<dbReference type="KEGG" id="aia:AWH56_015605"/>
<evidence type="ECO:0000259" key="7">
    <source>
        <dbReference type="Pfam" id="PF02608"/>
    </source>
</evidence>
<keyword evidence="3" id="KW-1003">Cell membrane</keyword>